<dbReference type="AlphaFoldDB" id="A0A8B8C6R4"/>
<evidence type="ECO:0000256" key="1">
    <source>
        <dbReference type="SAM" id="MobiDB-lite"/>
    </source>
</evidence>
<evidence type="ECO:0000313" key="3">
    <source>
        <dbReference type="RefSeq" id="XP_022310545.1"/>
    </source>
</evidence>
<accession>A0A8B8C6R4</accession>
<reference evidence="3 4" key="1">
    <citation type="submission" date="2025-04" db="UniProtKB">
        <authorList>
            <consortium name="RefSeq"/>
        </authorList>
    </citation>
    <scope>IDENTIFICATION</scope>
    <source>
        <tissue evidence="3 4">Whole sample</tissue>
    </source>
</reference>
<dbReference type="OrthoDB" id="5964200at2759"/>
<gene>
    <name evidence="3 4 5" type="primary">LOC111115920</name>
</gene>
<dbReference type="RefSeq" id="XP_022310545.1">
    <property type="nucleotide sequence ID" value="XM_022454837.1"/>
</dbReference>
<evidence type="ECO:0000313" key="5">
    <source>
        <dbReference type="RefSeq" id="XP_022310548.1"/>
    </source>
</evidence>
<protein>
    <submittedName>
        <fullName evidence="3 4">Uncharacterized protein LOC111115920 isoform X2</fullName>
    </submittedName>
</protein>
<organism evidence="2 4">
    <name type="scientific">Crassostrea virginica</name>
    <name type="common">Eastern oyster</name>
    <dbReference type="NCBI Taxonomy" id="6565"/>
    <lineage>
        <taxon>Eukaryota</taxon>
        <taxon>Metazoa</taxon>
        <taxon>Spiralia</taxon>
        <taxon>Lophotrochozoa</taxon>
        <taxon>Mollusca</taxon>
        <taxon>Bivalvia</taxon>
        <taxon>Autobranchia</taxon>
        <taxon>Pteriomorphia</taxon>
        <taxon>Ostreida</taxon>
        <taxon>Ostreoidea</taxon>
        <taxon>Ostreidae</taxon>
        <taxon>Crassostrea</taxon>
    </lineage>
</organism>
<dbReference type="Proteomes" id="UP000694844">
    <property type="component" value="Chromosome 9"/>
</dbReference>
<feature type="region of interest" description="Disordered" evidence="1">
    <location>
        <begin position="173"/>
        <end position="268"/>
    </location>
</feature>
<evidence type="ECO:0000313" key="4">
    <source>
        <dbReference type="RefSeq" id="XP_022310546.1"/>
    </source>
</evidence>
<sequence>MPNTSATLESVSMEFPEIGFGNIETFLQSILNNEPCVDPCNQLPTESTMQSPLLSIPVIVESQNNALCATTFGSYPVTSSLLHTTSGSLNPGTNLGTTSALLNPGTNLGTTSALLNPGTNLGTTSASLNPGTNLGTSSASLNPGTNLNTTSALLNPGTNLDTSSASLNPGINLGTTSASLNPGTNLGTTSASLNPGTNLGTSSASLNPGTNLGTTSASFNPGTNLGTTSASLNPGTNLGTTSASLNPGTNLGTTSASLNPGTNADTDADPAQQVNLVIPPRRNVDVPRLCRSSSDTEMNLNCPQGHLMEIDGPDNLPPGNFHFLVKRSTLDFLKMKNKSDGMFLWGLTKTLYSDNELFNKNFFGGKGKQATSPRRRHAMEHAFIDVFQTRNKAVFHKAVKSVNNGLYALTEKRMLPRLSLFQSCIV</sequence>
<name>A0A8B8C6R4_CRAVI</name>
<proteinExistence type="predicted"/>
<feature type="compositionally biased region" description="Polar residues" evidence="1">
    <location>
        <begin position="173"/>
        <end position="265"/>
    </location>
</feature>
<keyword evidence="2" id="KW-1185">Reference proteome</keyword>
<dbReference type="PANTHER" id="PTHR36147">
    <property type="match status" value="1"/>
</dbReference>
<feature type="region of interest" description="Disordered" evidence="1">
    <location>
        <begin position="116"/>
        <end position="147"/>
    </location>
</feature>
<dbReference type="RefSeq" id="XP_022310548.1">
    <property type="nucleotide sequence ID" value="XM_022454840.1"/>
</dbReference>
<dbReference type="RefSeq" id="XP_022310546.1">
    <property type="nucleotide sequence ID" value="XM_022454838.1"/>
</dbReference>
<dbReference type="PANTHER" id="PTHR36147:SF2">
    <property type="match status" value="1"/>
</dbReference>
<dbReference type="GeneID" id="111115920"/>
<evidence type="ECO:0000313" key="2">
    <source>
        <dbReference type="Proteomes" id="UP000694844"/>
    </source>
</evidence>